<protein>
    <submittedName>
        <fullName evidence="2">Uncharacterized protein</fullName>
    </submittedName>
</protein>
<evidence type="ECO:0000313" key="2">
    <source>
        <dbReference type="EMBL" id="KAK7034045.1"/>
    </source>
</evidence>
<reference evidence="2 3" key="1">
    <citation type="submission" date="2024-01" db="EMBL/GenBank/DDBJ databases">
        <title>A draft genome for a cacao thread blight-causing isolate of Paramarasmius palmivorus.</title>
        <authorList>
            <person name="Baruah I.K."/>
            <person name="Bukari Y."/>
            <person name="Amoako-Attah I."/>
            <person name="Meinhardt L.W."/>
            <person name="Bailey B.A."/>
            <person name="Cohen S.P."/>
        </authorList>
    </citation>
    <scope>NUCLEOTIDE SEQUENCE [LARGE SCALE GENOMIC DNA]</scope>
    <source>
        <strain evidence="2 3">GH-12</strain>
    </source>
</reference>
<sequence>MAASHNSSPTLWFYVPPPVETPAPPICTTVLFPEPQDSEPAEEDDDKKEGGKEAPQQNEHVIYIPRIDNLVDVDDPRDEPERERLLRGIRDRLRRIIVNLVITRIVLYLLRLRVRVD</sequence>
<keyword evidence="3" id="KW-1185">Reference proteome</keyword>
<feature type="region of interest" description="Disordered" evidence="1">
    <location>
        <begin position="25"/>
        <end position="60"/>
    </location>
</feature>
<dbReference type="Proteomes" id="UP001383192">
    <property type="component" value="Unassembled WGS sequence"/>
</dbReference>
<organism evidence="2 3">
    <name type="scientific">Paramarasmius palmivorus</name>
    <dbReference type="NCBI Taxonomy" id="297713"/>
    <lineage>
        <taxon>Eukaryota</taxon>
        <taxon>Fungi</taxon>
        <taxon>Dikarya</taxon>
        <taxon>Basidiomycota</taxon>
        <taxon>Agaricomycotina</taxon>
        <taxon>Agaricomycetes</taxon>
        <taxon>Agaricomycetidae</taxon>
        <taxon>Agaricales</taxon>
        <taxon>Marasmiineae</taxon>
        <taxon>Marasmiaceae</taxon>
        <taxon>Paramarasmius</taxon>
    </lineage>
</organism>
<name>A0AAW0C5N6_9AGAR</name>
<feature type="compositionally biased region" description="Acidic residues" evidence="1">
    <location>
        <begin position="36"/>
        <end position="46"/>
    </location>
</feature>
<dbReference type="AlphaFoldDB" id="A0AAW0C5N6"/>
<accession>A0AAW0C5N6</accession>
<evidence type="ECO:0000256" key="1">
    <source>
        <dbReference type="SAM" id="MobiDB-lite"/>
    </source>
</evidence>
<comment type="caution">
    <text evidence="2">The sequence shown here is derived from an EMBL/GenBank/DDBJ whole genome shotgun (WGS) entry which is preliminary data.</text>
</comment>
<dbReference type="EMBL" id="JAYKXP010000058">
    <property type="protein sequence ID" value="KAK7034045.1"/>
    <property type="molecule type" value="Genomic_DNA"/>
</dbReference>
<gene>
    <name evidence="2" type="ORF">VNI00_012476</name>
</gene>
<proteinExistence type="predicted"/>
<evidence type="ECO:0000313" key="3">
    <source>
        <dbReference type="Proteomes" id="UP001383192"/>
    </source>
</evidence>